<keyword evidence="10 15" id="KW-0949">S-adenosyl-L-methionine</keyword>
<evidence type="ECO:0000256" key="1">
    <source>
        <dbReference type="ARBA" id="ARBA00002634"/>
    </source>
</evidence>
<comment type="subcellular location">
    <subcellularLocation>
        <location evidence="2 15 16">Cytoplasm</location>
    </subcellularLocation>
</comment>
<evidence type="ECO:0000256" key="13">
    <source>
        <dbReference type="ARBA" id="ARBA00033392"/>
    </source>
</evidence>
<evidence type="ECO:0000256" key="11">
    <source>
        <dbReference type="ARBA" id="ARBA00022694"/>
    </source>
</evidence>
<comment type="similarity">
    <text evidence="3 15 16">Belongs to the RNA methyltransferase TrmD family.</text>
</comment>
<dbReference type="PIRSF" id="PIRSF000386">
    <property type="entry name" value="tRNA_mtase"/>
    <property type="match status" value="1"/>
</dbReference>
<dbReference type="InterPro" id="IPR023148">
    <property type="entry name" value="tRNA_m1G_MeTrfase_C_sf"/>
</dbReference>
<comment type="caution">
    <text evidence="18">The sequence shown here is derived from an EMBL/GenBank/DDBJ whole genome shotgun (WGS) entry which is preliminary data.</text>
</comment>
<evidence type="ECO:0000313" key="19">
    <source>
        <dbReference type="Proteomes" id="UP001320768"/>
    </source>
</evidence>
<dbReference type="Gene3D" id="3.40.1280.10">
    <property type="match status" value="1"/>
</dbReference>
<dbReference type="EMBL" id="JAKUDN010000002">
    <property type="protein sequence ID" value="MCP8352524.1"/>
    <property type="molecule type" value="Genomic_DNA"/>
</dbReference>
<dbReference type="EC" id="2.1.1.228" evidence="5 15"/>
<organism evidence="18 19">
    <name type="scientific">Candidatus Synchoanobacter obligatus</name>
    <dbReference type="NCBI Taxonomy" id="2919597"/>
    <lineage>
        <taxon>Bacteria</taxon>
        <taxon>Pseudomonadati</taxon>
        <taxon>Pseudomonadota</taxon>
        <taxon>Gammaproteobacteria</taxon>
        <taxon>Candidatus Comchoanobacterales</taxon>
        <taxon>Candidatus Comchoanobacteraceae</taxon>
        <taxon>Candidatus Synchoanobacter</taxon>
    </lineage>
</organism>
<dbReference type="PANTHER" id="PTHR46417:SF1">
    <property type="entry name" value="TRNA (GUANINE-N(1)-)-METHYLTRANSFERASE"/>
    <property type="match status" value="1"/>
</dbReference>
<dbReference type="GO" id="GO:0052906">
    <property type="term" value="F:tRNA (guanine(37)-N1)-methyltransferase activity"/>
    <property type="evidence" value="ECO:0007669"/>
    <property type="project" value="UniProtKB-EC"/>
</dbReference>
<protein>
    <recommendedName>
        <fullName evidence="6 15">tRNA (guanine-N(1)-)-methyltransferase</fullName>
        <ecNumber evidence="5 15">2.1.1.228</ecNumber>
    </recommendedName>
    <alternativeName>
        <fullName evidence="12 15">M1G-methyltransferase</fullName>
    </alternativeName>
    <alternativeName>
        <fullName evidence="13 15">tRNA [GM37] methyltransferase</fullName>
    </alternativeName>
</protein>
<evidence type="ECO:0000256" key="4">
    <source>
        <dbReference type="ARBA" id="ARBA00011738"/>
    </source>
</evidence>
<comment type="catalytic activity">
    <reaction evidence="14 15 16">
        <text>guanosine(37) in tRNA + S-adenosyl-L-methionine = N(1)-methylguanosine(37) in tRNA + S-adenosyl-L-homocysteine + H(+)</text>
        <dbReference type="Rhea" id="RHEA:36899"/>
        <dbReference type="Rhea" id="RHEA-COMP:10145"/>
        <dbReference type="Rhea" id="RHEA-COMP:10147"/>
        <dbReference type="ChEBI" id="CHEBI:15378"/>
        <dbReference type="ChEBI" id="CHEBI:57856"/>
        <dbReference type="ChEBI" id="CHEBI:59789"/>
        <dbReference type="ChEBI" id="CHEBI:73542"/>
        <dbReference type="ChEBI" id="CHEBI:74269"/>
        <dbReference type="EC" id="2.1.1.228"/>
    </reaction>
</comment>
<evidence type="ECO:0000256" key="7">
    <source>
        <dbReference type="ARBA" id="ARBA00022490"/>
    </source>
</evidence>
<evidence type="ECO:0000256" key="16">
    <source>
        <dbReference type="RuleBase" id="RU003464"/>
    </source>
</evidence>
<dbReference type="InterPro" id="IPR029028">
    <property type="entry name" value="Alpha/beta_knot_MTases"/>
</dbReference>
<dbReference type="GO" id="GO:0032259">
    <property type="term" value="P:methylation"/>
    <property type="evidence" value="ECO:0007669"/>
    <property type="project" value="UniProtKB-KW"/>
</dbReference>
<dbReference type="NCBIfam" id="NF000648">
    <property type="entry name" value="PRK00026.1"/>
    <property type="match status" value="1"/>
</dbReference>
<sequence length="244" mass="27463">MIINVITSIPDILDAANHGILGHAIKNKQITLNIIPLRAFSDRADGRIDDRPYGGGAGMVIQPHVMSKAIASIGKSHFIELCPKGQRLNQKLARSFAKKDNITLICGRYEGIDARIEPLIDQKVSIGDYVLSGGELPALIMIDAIGRLIPGVIKTESVENDSFENGLLDHEHYTRPENWEENKVPSVLLEGNHQKIEDYRLMQSLGKTWLNRPDLLLNRKLNERELALLVKFMQNHQRRGEDYD</sequence>
<dbReference type="InterPro" id="IPR029026">
    <property type="entry name" value="tRNA_m1G_MTases_N"/>
</dbReference>
<feature type="binding site" evidence="15">
    <location>
        <begin position="126"/>
        <end position="131"/>
    </location>
    <ligand>
        <name>S-adenosyl-L-methionine</name>
        <dbReference type="ChEBI" id="CHEBI:59789"/>
    </ligand>
</feature>
<dbReference type="InterPro" id="IPR002649">
    <property type="entry name" value="tRNA_m1G_MeTrfase_TrmD"/>
</dbReference>
<evidence type="ECO:0000259" key="17">
    <source>
        <dbReference type="Pfam" id="PF01746"/>
    </source>
</evidence>
<keyword evidence="7 15" id="KW-0963">Cytoplasm</keyword>
<dbReference type="Proteomes" id="UP001320768">
    <property type="component" value="Unassembled WGS sequence"/>
</dbReference>
<dbReference type="CDD" id="cd18080">
    <property type="entry name" value="TrmD-like"/>
    <property type="match status" value="1"/>
</dbReference>
<evidence type="ECO:0000256" key="5">
    <source>
        <dbReference type="ARBA" id="ARBA00012807"/>
    </source>
</evidence>
<keyword evidence="9 15" id="KW-0808">Transferase</keyword>
<evidence type="ECO:0000256" key="12">
    <source>
        <dbReference type="ARBA" id="ARBA00029736"/>
    </source>
</evidence>
<evidence type="ECO:0000256" key="14">
    <source>
        <dbReference type="ARBA" id="ARBA00047783"/>
    </source>
</evidence>
<evidence type="ECO:0000256" key="8">
    <source>
        <dbReference type="ARBA" id="ARBA00022603"/>
    </source>
</evidence>
<dbReference type="Pfam" id="PF01746">
    <property type="entry name" value="tRNA_m1G_MT"/>
    <property type="match status" value="1"/>
</dbReference>
<dbReference type="RefSeq" id="WP_258569629.1">
    <property type="nucleotide sequence ID" value="NZ_JAKUDN010000002.1"/>
</dbReference>
<dbReference type="PANTHER" id="PTHR46417">
    <property type="entry name" value="TRNA (GUANINE-N(1)-)-METHYLTRANSFERASE"/>
    <property type="match status" value="1"/>
</dbReference>
<evidence type="ECO:0000256" key="2">
    <source>
        <dbReference type="ARBA" id="ARBA00004496"/>
    </source>
</evidence>
<gene>
    <name evidence="15 18" type="primary">trmD</name>
    <name evidence="18" type="ORF">MKS91_04400</name>
</gene>
<proteinExistence type="inferred from homology"/>
<keyword evidence="11 15" id="KW-0819">tRNA processing</keyword>
<keyword evidence="8 15" id="KW-0489">Methyltransferase</keyword>
<name>A0ABT1L5S5_9GAMM</name>
<reference evidence="18 19" key="1">
    <citation type="journal article" date="2022" name="Nat. Microbiol.">
        <title>The microbiome of a bacterivorous marine choanoflagellate contains a resource-demanding obligate bacterial associate.</title>
        <authorList>
            <person name="Needham D.M."/>
            <person name="Poirier C."/>
            <person name="Bachy C."/>
            <person name="George E.E."/>
            <person name="Wilken S."/>
            <person name="Yung C.C.M."/>
            <person name="Limardo A.J."/>
            <person name="Morando M."/>
            <person name="Sudek L."/>
            <person name="Malmstrom R.R."/>
            <person name="Keeling P.J."/>
            <person name="Santoro A.E."/>
            <person name="Worden A.Z."/>
        </authorList>
    </citation>
    <scope>NUCLEOTIDE SEQUENCE [LARGE SCALE GENOMIC DNA]</scope>
    <source>
        <strain evidence="18 19">Comchoano-2</strain>
    </source>
</reference>
<evidence type="ECO:0000256" key="3">
    <source>
        <dbReference type="ARBA" id="ARBA00007630"/>
    </source>
</evidence>
<comment type="subunit">
    <text evidence="4 15 16">Homodimer.</text>
</comment>
<dbReference type="SUPFAM" id="SSF75217">
    <property type="entry name" value="alpha/beta knot"/>
    <property type="match status" value="1"/>
</dbReference>
<dbReference type="NCBIfam" id="TIGR00088">
    <property type="entry name" value="trmD"/>
    <property type="match status" value="1"/>
</dbReference>
<dbReference type="HAMAP" id="MF_00605">
    <property type="entry name" value="TrmD"/>
    <property type="match status" value="1"/>
</dbReference>
<comment type="function">
    <text evidence="1 15 16">Specifically methylates guanosine-37 in various tRNAs.</text>
</comment>
<evidence type="ECO:0000256" key="9">
    <source>
        <dbReference type="ARBA" id="ARBA00022679"/>
    </source>
</evidence>
<evidence type="ECO:0000313" key="18">
    <source>
        <dbReference type="EMBL" id="MCP8352524.1"/>
    </source>
</evidence>
<accession>A0ABT1L5S5</accession>
<evidence type="ECO:0000256" key="15">
    <source>
        <dbReference type="HAMAP-Rule" id="MF_00605"/>
    </source>
</evidence>
<dbReference type="InterPro" id="IPR016009">
    <property type="entry name" value="tRNA_MeTrfase_TRMD/TRM10"/>
</dbReference>
<dbReference type="Gene3D" id="1.10.1270.20">
    <property type="entry name" value="tRNA(m1g37)methyltransferase, domain 2"/>
    <property type="match status" value="1"/>
</dbReference>
<feature type="binding site" evidence="15">
    <location>
        <position position="107"/>
    </location>
    <ligand>
        <name>S-adenosyl-L-methionine</name>
        <dbReference type="ChEBI" id="CHEBI:59789"/>
    </ligand>
</feature>
<keyword evidence="19" id="KW-1185">Reference proteome</keyword>
<evidence type="ECO:0000256" key="6">
    <source>
        <dbReference type="ARBA" id="ARBA00014679"/>
    </source>
</evidence>
<evidence type="ECO:0000256" key="10">
    <source>
        <dbReference type="ARBA" id="ARBA00022691"/>
    </source>
</evidence>
<feature type="domain" description="tRNA methyltransferase TRMD/TRM10-type" evidence="17">
    <location>
        <begin position="1"/>
        <end position="216"/>
    </location>
</feature>